<dbReference type="Proteomes" id="UP001234178">
    <property type="component" value="Unassembled WGS sequence"/>
</dbReference>
<dbReference type="Pfam" id="PF13855">
    <property type="entry name" value="LRR_8"/>
    <property type="match status" value="2"/>
</dbReference>
<gene>
    <name evidence="14" type="ORF">OUZ56_017489</name>
</gene>
<evidence type="ECO:0000256" key="13">
    <source>
        <dbReference type="SAM" id="MobiDB-lite"/>
    </source>
</evidence>
<keyword evidence="2" id="KW-0813">Transport</keyword>
<evidence type="ECO:0000256" key="9">
    <source>
        <dbReference type="ARBA" id="ARBA00023065"/>
    </source>
</evidence>
<evidence type="ECO:0000256" key="10">
    <source>
        <dbReference type="ARBA" id="ARBA00023136"/>
    </source>
</evidence>
<dbReference type="PROSITE" id="PS51450">
    <property type="entry name" value="LRR"/>
    <property type="match status" value="3"/>
</dbReference>
<proteinExistence type="predicted"/>
<dbReference type="InterPro" id="IPR032675">
    <property type="entry name" value="LRR_dom_sf"/>
</dbReference>
<dbReference type="PANTHER" id="PTHR46473">
    <property type="entry name" value="GH08155P"/>
    <property type="match status" value="1"/>
</dbReference>
<keyword evidence="8" id="KW-1133">Transmembrane helix</keyword>
<reference evidence="14 15" key="1">
    <citation type="journal article" date="2023" name="Nucleic Acids Res.">
        <title>The hologenome of Daphnia magna reveals possible DNA methylation and microbiome-mediated evolution of the host genome.</title>
        <authorList>
            <person name="Chaturvedi A."/>
            <person name="Li X."/>
            <person name="Dhandapani V."/>
            <person name="Marshall H."/>
            <person name="Kissane S."/>
            <person name="Cuenca-Cambronero M."/>
            <person name="Asole G."/>
            <person name="Calvet F."/>
            <person name="Ruiz-Romero M."/>
            <person name="Marangio P."/>
            <person name="Guigo R."/>
            <person name="Rago D."/>
            <person name="Mirbahai L."/>
            <person name="Eastwood N."/>
            <person name="Colbourne J.K."/>
            <person name="Zhou J."/>
            <person name="Mallon E."/>
            <person name="Orsini L."/>
        </authorList>
    </citation>
    <scope>NUCLEOTIDE SEQUENCE [LARGE SCALE GENOMIC DNA]</scope>
    <source>
        <strain evidence="14">LRV0_1</strain>
    </source>
</reference>
<dbReference type="SMART" id="SM00369">
    <property type="entry name" value="LRR_TYP"/>
    <property type="match status" value="6"/>
</dbReference>
<evidence type="ECO:0000256" key="2">
    <source>
        <dbReference type="ARBA" id="ARBA00022448"/>
    </source>
</evidence>
<name>A0ABR0ASW5_9CRUS</name>
<evidence type="ECO:0000256" key="7">
    <source>
        <dbReference type="ARBA" id="ARBA00022737"/>
    </source>
</evidence>
<dbReference type="SUPFAM" id="SSF52058">
    <property type="entry name" value="L domain-like"/>
    <property type="match status" value="1"/>
</dbReference>
<dbReference type="Gene3D" id="3.80.10.10">
    <property type="entry name" value="Ribonuclease Inhibitor"/>
    <property type="match status" value="2"/>
</dbReference>
<feature type="compositionally biased region" description="Low complexity" evidence="13">
    <location>
        <begin position="152"/>
        <end position="190"/>
    </location>
</feature>
<dbReference type="EMBL" id="JAOYFB010000038">
    <property type="protein sequence ID" value="KAK4028209.1"/>
    <property type="molecule type" value="Genomic_DNA"/>
</dbReference>
<keyword evidence="5" id="KW-0812">Transmembrane</keyword>
<keyword evidence="11" id="KW-1015">Disulfide bond</keyword>
<keyword evidence="3" id="KW-1003">Cell membrane</keyword>
<dbReference type="InterPro" id="IPR001611">
    <property type="entry name" value="Leu-rich_rpt"/>
</dbReference>
<evidence type="ECO:0000256" key="12">
    <source>
        <dbReference type="ARBA" id="ARBA00023303"/>
    </source>
</evidence>
<accession>A0ABR0ASW5</accession>
<evidence type="ECO:0000313" key="14">
    <source>
        <dbReference type="EMBL" id="KAK4028209.1"/>
    </source>
</evidence>
<evidence type="ECO:0000256" key="1">
    <source>
        <dbReference type="ARBA" id="ARBA00004162"/>
    </source>
</evidence>
<evidence type="ECO:0000256" key="4">
    <source>
        <dbReference type="ARBA" id="ARBA00022614"/>
    </source>
</evidence>
<evidence type="ECO:0000256" key="3">
    <source>
        <dbReference type="ARBA" id="ARBA00022475"/>
    </source>
</evidence>
<keyword evidence="15" id="KW-1185">Reference proteome</keyword>
<dbReference type="PRINTS" id="PR00019">
    <property type="entry name" value="LEURICHRPT"/>
</dbReference>
<dbReference type="InterPro" id="IPR003591">
    <property type="entry name" value="Leu-rich_rpt_typical-subtyp"/>
</dbReference>
<evidence type="ECO:0000256" key="8">
    <source>
        <dbReference type="ARBA" id="ARBA00022989"/>
    </source>
</evidence>
<evidence type="ECO:0000313" key="15">
    <source>
        <dbReference type="Proteomes" id="UP001234178"/>
    </source>
</evidence>
<sequence>MLVATQLSAIKLIVYVVARPDHDLVPSRVRVHAQLPGFGLAAVRQTWLLPLKNRLTFLPLNPVRLMIDSMRPMLHAWNQIRVDDPLLNSVESSLRLMGSAFANVSKLRRENVIRLVAPSMKPLLKDPRAFSSQVDDDAKLAKIGCDGGPSHSQNGGNSNRRNGGRNQSSYVSRNNQSSGFNKGGKSNKGNPYFRQTAQGANNSLLETSCSGSKLDSVPILLNPSLRSLHLAHNHIASLRQSVSFYGELRRLDLSHNGLHSLGLLHFQPLGQLEWLNVSNNLVSSLEMESFSGLASLTALDLSANRLTRLTDDLFSDLPSLVTLILSGNKIQTGASGAPPGRWFAIVASRPKNLIETLEDGAFRHLARLRLLALNDNAIDRVDPLAFDSLVSLDALDLSFNRFDGPIEAFKTVSPLTHLDLSAAQRFLYGSVVTISTSPKVLPIVNLVMTNNALWNHLPTGLFHGLDAHLVRLDLSGNALKRWKWVAIIPISRI</sequence>
<keyword evidence="12" id="KW-0407">Ion channel</keyword>
<evidence type="ECO:0000256" key="5">
    <source>
        <dbReference type="ARBA" id="ARBA00022692"/>
    </source>
</evidence>
<evidence type="ECO:0000256" key="11">
    <source>
        <dbReference type="ARBA" id="ARBA00023157"/>
    </source>
</evidence>
<keyword evidence="4" id="KW-0433">Leucine-rich repeat</keyword>
<protein>
    <submittedName>
        <fullName evidence="14">Uncharacterized protein</fullName>
    </submittedName>
</protein>
<keyword evidence="9" id="KW-0406">Ion transport</keyword>
<comment type="subcellular location">
    <subcellularLocation>
        <location evidence="1">Cell membrane</location>
        <topology evidence="1">Single-pass membrane protein</topology>
    </subcellularLocation>
</comment>
<evidence type="ECO:0000256" key="6">
    <source>
        <dbReference type="ARBA" id="ARBA00022729"/>
    </source>
</evidence>
<dbReference type="PANTHER" id="PTHR46473:SF10">
    <property type="entry name" value="LD45603P-RELATED"/>
    <property type="match status" value="1"/>
</dbReference>
<feature type="region of interest" description="Disordered" evidence="13">
    <location>
        <begin position="141"/>
        <end position="195"/>
    </location>
</feature>
<keyword evidence="7" id="KW-0677">Repeat</keyword>
<dbReference type="InterPro" id="IPR051432">
    <property type="entry name" value="KCNMA1_auxiliary"/>
</dbReference>
<dbReference type="Pfam" id="PF13516">
    <property type="entry name" value="LRR_6"/>
    <property type="match status" value="1"/>
</dbReference>
<keyword evidence="10" id="KW-0472">Membrane</keyword>
<organism evidence="14 15">
    <name type="scientific">Daphnia magna</name>
    <dbReference type="NCBI Taxonomy" id="35525"/>
    <lineage>
        <taxon>Eukaryota</taxon>
        <taxon>Metazoa</taxon>
        <taxon>Ecdysozoa</taxon>
        <taxon>Arthropoda</taxon>
        <taxon>Crustacea</taxon>
        <taxon>Branchiopoda</taxon>
        <taxon>Diplostraca</taxon>
        <taxon>Cladocera</taxon>
        <taxon>Anomopoda</taxon>
        <taxon>Daphniidae</taxon>
        <taxon>Daphnia</taxon>
    </lineage>
</organism>
<keyword evidence="6" id="KW-0732">Signal</keyword>
<comment type="caution">
    <text evidence="14">The sequence shown here is derived from an EMBL/GenBank/DDBJ whole genome shotgun (WGS) entry which is preliminary data.</text>
</comment>